<keyword evidence="3" id="KW-0862">Zinc</keyword>
<dbReference type="InterPro" id="IPR013083">
    <property type="entry name" value="Znf_RING/FYVE/PHD"/>
</dbReference>
<reference evidence="7" key="1">
    <citation type="submission" date="2024-02" db="EMBL/GenBank/DDBJ databases">
        <authorList>
            <consortium name="ELIXIR-Norway"/>
            <consortium name="Elixir Norway"/>
        </authorList>
    </citation>
    <scope>NUCLEOTIDE SEQUENCE</scope>
</reference>
<evidence type="ECO:0000313" key="8">
    <source>
        <dbReference type="Proteomes" id="UP001497444"/>
    </source>
</evidence>
<evidence type="ECO:0000256" key="2">
    <source>
        <dbReference type="ARBA" id="ARBA00022771"/>
    </source>
</evidence>
<dbReference type="Proteomes" id="UP001497444">
    <property type="component" value="Chromosome 8"/>
</dbReference>
<feature type="transmembrane region" description="Helical" evidence="5">
    <location>
        <begin position="175"/>
        <end position="208"/>
    </location>
</feature>
<dbReference type="SUPFAM" id="SSF57850">
    <property type="entry name" value="RING/U-box"/>
    <property type="match status" value="1"/>
</dbReference>
<dbReference type="PROSITE" id="PS50089">
    <property type="entry name" value="ZF_RING_2"/>
    <property type="match status" value="1"/>
</dbReference>
<keyword evidence="5" id="KW-0472">Membrane</keyword>
<dbReference type="SMART" id="SM00184">
    <property type="entry name" value="RING"/>
    <property type="match status" value="1"/>
</dbReference>
<evidence type="ECO:0000313" key="7">
    <source>
        <dbReference type="EMBL" id="CAK9276869.1"/>
    </source>
</evidence>
<dbReference type="Gene3D" id="3.30.40.10">
    <property type="entry name" value="Zinc/RING finger domain, C3HC4 (zinc finger)"/>
    <property type="match status" value="1"/>
</dbReference>
<keyword evidence="2 4" id="KW-0863">Zinc-finger</keyword>
<feature type="domain" description="RING-type" evidence="6">
    <location>
        <begin position="44"/>
        <end position="92"/>
    </location>
</feature>
<dbReference type="EMBL" id="OZ020103">
    <property type="protein sequence ID" value="CAK9276869.1"/>
    <property type="molecule type" value="Genomic_DNA"/>
</dbReference>
<dbReference type="PANTHER" id="PTHR47156">
    <property type="entry name" value="PROTEIN CBG20824"/>
    <property type="match status" value="1"/>
</dbReference>
<gene>
    <name evidence="7" type="ORF">CSSPJE1EN1_LOCUS22347</name>
</gene>
<evidence type="ECO:0000259" key="6">
    <source>
        <dbReference type="PROSITE" id="PS50089"/>
    </source>
</evidence>
<name>A0ABP0XE74_9BRYO</name>
<evidence type="ECO:0000256" key="5">
    <source>
        <dbReference type="SAM" id="Phobius"/>
    </source>
</evidence>
<keyword evidence="8" id="KW-1185">Reference proteome</keyword>
<keyword evidence="5" id="KW-0812">Transmembrane</keyword>
<organism evidence="7 8">
    <name type="scientific">Sphagnum jensenii</name>
    <dbReference type="NCBI Taxonomy" id="128206"/>
    <lineage>
        <taxon>Eukaryota</taxon>
        <taxon>Viridiplantae</taxon>
        <taxon>Streptophyta</taxon>
        <taxon>Embryophyta</taxon>
        <taxon>Bryophyta</taxon>
        <taxon>Sphagnophytina</taxon>
        <taxon>Sphagnopsida</taxon>
        <taxon>Sphagnales</taxon>
        <taxon>Sphagnaceae</taxon>
        <taxon>Sphagnum</taxon>
    </lineage>
</organism>
<dbReference type="InterPro" id="IPR001841">
    <property type="entry name" value="Znf_RING"/>
</dbReference>
<keyword evidence="5" id="KW-1133">Transmembrane helix</keyword>
<proteinExistence type="predicted"/>
<feature type="transmembrane region" description="Helical" evidence="5">
    <location>
        <begin position="143"/>
        <end position="163"/>
    </location>
</feature>
<keyword evidence="1" id="KW-0479">Metal-binding</keyword>
<dbReference type="InterPro" id="IPR017907">
    <property type="entry name" value="Znf_RING_CS"/>
</dbReference>
<evidence type="ECO:0000256" key="3">
    <source>
        <dbReference type="ARBA" id="ARBA00022833"/>
    </source>
</evidence>
<dbReference type="Pfam" id="PF13445">
    <property type="entry name" value="zf-RING_UBOX"/>
    <property type="match status" value="1"/>
</dbReference>
<dbReference type="PROSITE" id="PS00518">
    <property type="entry name" value="ZF_RING_1"/>
    <property type="match status" value="1"/>
</dbReference>
<protein>
    <recommendedName>
        <fullName evidence="6">RING-type domain-containing protein</fullName>
    </recommendedName>
</protein>
<dbReference type="InterPro" id="IPR027370">
    <property type="entry name" value="Znf-RING_euk"/>
</dbReference>
<evidence type="ECO:0000256" key="4">
    <source>
        <dbReference type="PROSITE-ProRule" id="PRU00175"/>
    </source>
</evidence>
<dbReference type="CDD" id="cd16587">
    <property type="entry name" value="RING-HC_TRIM32_C-VII"/>
    <property type="match status" value="1"/>
</dbReference>
<dbReference type="PANTHER" id="PTHR47156:SF10">
    <property type="entry name" value="E3 UBIQUITIN-PROTEIN LIGASE TRIM-21-RELATED"/>
    <property type="match status" value="1"/>
</dbReference>
<evidence type="ECO:0000256" key="1">
    <source>
        <dbReference type="ARBA" id="ARBA00022723"/>
    </source>
</evidence>
<dbReference type="InterPro" id="IPR052667">
    <property type="entry name" value="E3_ubiquitin-ligase_RING"/>
</dbReference>
<sequence length="257" mass="29044">MSMLVWNGSGARGDSLEIVEHERSVSTKSRPTTSSLLPVELPYCPVCWDGYDLGKRMPRVLHCGHTICQDCLEHLFFDAGFAQRCVRCPECRGMCVWRGQQLPKNYVLLQILSSCSSTQDSSNTQNKCSAPAAVPVVLQLSHLFSTIVTHYVSFGIIPSIVVILERKLWEITRVIFATTAMLIFIPLSLTHMVLAWWTATIGFCVFLWSSLGSMGIAVFMFFTCCNFHLFHFLLEIGAAHFHRLRCKYSHLRFALSQ</sequence>
<accession>A0ABP0XE74</accession>
<feature type="transmembrane region" description="Helical" evidence="5">
    <location>
        <begin position="214"/>
        <end position="234"/>
    </location>
</feature>